<dbReference type="EMBL" id="BRZC01000001">
    <property type="protein sequence ID" value="GLC83474.1"/>
    <property type="molecule type" value="Genomic_DNA"/>
</dbReference>
<dbReference type="Proteomes" id="UP001165068">
    <property type="component" value="Unassembled WGS sequence"/>
</dbReference>
<dbReference type="SUPFAM" id="SSF47413">
    <property type="entry name" value="lambda repressor-like DNA-binding domains"/>
    <property type="match status" value="1"/>
</dbReference>
<dbReference type="PANTHER" id="PTHR30146">
    <property type="entry name" value="LACI-RELATED TRANSCRIPTIONAL REPRESSOR"/>
    <property type="match status" value="1"/>
</dbReference>
<evidence type="ECO:0000313" key="5">
    <source>
        <dbReference type="EMBL" id="GLC83474.1"/>
    </source>
</evidence>
<evidence type="ECO:0000259" key="4">
    <source>
        <dbReference type="PROSITE" id="PS50932"/>
    </source>
</evidence>
<dbReference type="CDD" id="cd01392">
    <property type="entry name" value="HTH_LacI"/>
    <property type="match status" value="1"/>
</dbReference>
<dbReference type="InterPro" id="IPR046335">
    <property type="entry name" value="LacI/GalR-like_sensor"/>
</dbReference>
<gene>
    <name evidence="5" type="ORF">MIAR_00620</name>
</gene>
<evidence type="ECO:0000313" key="6">
    <source>
        <dbReference type="Proteomes" id="UP001165068"/>
    </source>
</evidence>
<keyword evidence="3" id="KW-0804">Transcription</keyword>
<dbReference type="PROSITE" id="PS00356">
    <property type="entry name" value="HTH_LACI_1"/>
    <property type="match status" value="1"/>
</dbReference>
<keyword evidence="2" id="KW-0238">DNA-binding</keyword>
<name>A0ABQ5NCS5_9MICO</name>
<sequence length="360" mass="38459">MSSTSEQTRVRGLRRPATVSDVAAAAQVSTATVSRVLNGNYPVAAATRERVMRAVSKLGYAANANARALTQSDTKTIGIIVPELVDPFFGYMVRGLERATQESGRLAIIATTSFRPGAEIALIDRMRERRVDAVIVVSGGSSDPAYRRQLAQRADALAAMGSRLVLCAHPTLDLPSAARSVAYDTEGGAFSVTEHLIANGHRRIAMVGGESHLPTIGLRRDGYLRALASRGIDIDEDLIRIEGFGRDVGYASTRALMEEHPDVTAIFAVNDTIASGVYDALGDAGLRIPTDVSVVAYDDTPLAANLSPKLTTVHVPLEQLGQEALRAAIDEPDAFSRTPEQGLTLGTYLVHRDSVAMPPR</sequence>
<feature type="domain" description="HTH lacI-type" evidence="4">
    <location>
        <begin position="17"/>
        <end position="71"/>
    </location>
</feature>
<dbReference type="Pfam" id="PF00356">
    <property type="entry name" value="LacI"/>
    <property type="match status" value="1"/>
</dbReference>
<accession>A0ABQ5NCS5</accession>
<dbReference type="SUPFAM" id="SSF53822">
    <property type="entry name" value="Periplasmic binding protein-like I"/>
    <property type="match status" value="1"/>
</dbReference>
<protein>
    <submittedName>
        <fullName evidence="5">LacI family transcriptional regulator</fullName>
    </submittedName>
</protein>
<dbReference type="PROSITE" id="PS50932">
    <property type="entry name" value="HTH_LACI_2"/>
    <property type="match status" value="1"/>
</dbReference>
<reference evidence="5" key="1">
    <citation type="submission" date="2022-08" db="EMBL/GenBank/DDBJ databases">
        <title>Draft genome sequence of Microbacterium arabinogalactanolyticum JCM 9171.</title>
        <authorList>
            <person name="Fujita K."/>
            <person name="Ishiwata A."/>
            <person name="Fushinobu S."/>
        </authorList>
    </citation>
    <scope>NUCLEOTIDE SEQUENCE</scope>
    <source>
        <strain evidence="5">JCM 9171</strain>
    </source>
</reference>
<dbReference type="InterPro" id="IPR028082">
    <property type="entry name" value="Peripla_BP_I"/>
</dbReference>
<dbReference type="InterPro" id="IPR010982">
    <property type="entry name" value="Lambda_DNA-bd_dom_sf"/>
</dbReference>
<evidence type="ECO:0000256" key="2">
    <source>
        <dbReference type="ARBA" id="ARBA00023125"/>
    </source>
</evidence>
<keyword evidence="1" id="KW-0805">Transcription regulation</keyword>
<dbReference type="InterPro" id="IPR000843">
    <property type="entry name" value="HTH_LacI"/>
</dbReference>
<evidence type="ECO:0000256" key="1">
    <source>
        <dbReference type="ARBA" id="ARBA00023015"/>
    </source>
</evidence>
<proteinExistence type="predicted"/>
<dbReference type="SMART" id="SM00354">
    <property type="entry name" value="HTH_LACI"/>
    <property type="match status" value="1"/>
</dbReference>
<organism evidence="5 6">
    <name type="scientific">Microbacterium arabinogalactanolyticum</name>
    <dbReference type="NCBI Taxonomy" id="69365"/>
    <lineage>
        <taxon>Bacteria</taxon>
        <taxon>Bacillati</taxon>
        <taxon>Actinomycetota</taxon>
        <taxon>Actinomycetes</taxon>
        <taxon>Micrococcales</taxon>
        <taxon>Microbacteriaceae</taxon>
        <taxon>Microbacterium</taxon>
    </lineage>
</organism>
<dbReference type="CDD" id="cd06267">
    <property type="entry name" value="PBP1_LacI_sugar_binding-like"/>
    <property type="match status" value="1"/>
</dbReference>
<dbReference type="Gene3D" id="3.40.50.2300">
    <property type="match status" value="2"/>
</dbReference>
<evidence type="ECO:0000256" key="3">
    <source>
        <dbReference type="ARBA" id="ARBA00023163"/>
    </source>
</evidence>
<dbReference type="RefSeq" id="WP_285629835.1">
    <property type="nucleotide sequence ID" value="NZ_BAAAUK010000001.1"/>
</dbReference>
<keyword evidence="6" id="KW-1185">Reference proteome</keyword>
<dbReference type="Gene3D" id="1.10.260.40">
    <property type="entry name" value="lambda repressor-like DNA-binding domains"/>
    <property type="match status" value="1"/>
</dbReference>
<comment type="caution">
    <text evidence="5">The sequence shown here is derived from an EMBL/GenBank/DDBJ whole genome shotgun (WGS) entry which is preliminary data.</text>
</comment>
<dbReference type="PANTHER" id="PTHR30146:SF153">
    <property type="entry name" value="LACTOSE OPERON REPRESSOR"/>
    <property type="match status" value="1"/>
</dbReference>
<dbReference type="Pfam" id="PF13377">
    <property type="entry name" value="Peripla_BP_3"/>
    <property type="match status" value="1"/>
</dbReference>